<gene>
    <name evidence="1" type="ORF">ISU10_03760</name>
</gene>
<accession>A0A930VL63</accession>
<organism evidence="1 2">
    <name type="scientific">Nocardioides agariphilus</name>
    <dbReference type="NCBI Taxonomy" id="433664"/>
    <lineage>
        <taxon>Bacteria</taxon>
        <taxon>Bacillati</taxon>
        <taxon>Actinomycetota</taxon>
        <taxon>Actinomycetes</taxon>
        <taxon>Propionibacteriales</taxon>
        <taxon>Nocardioidaceae</taxon>
        <taxon>Nocardioides</taxon>
    </lineage>
</organism>
<reference evidence="1" key="1">
    <citation type="submission" date="2020-11" db="EMBL/GenBank/DDBJ databases">
        <title>Nocardioides cynanchi sp. nov., isolated from soil of rhizosphere of Cynanchum wilfordii.</title>
        <authorList>
            <person name="Lee J.-S."/>
            <person name="Suh M.K."/>
            <person name="Kim J.-S."/>
        </authorList>
    </citation>
    <scope>NUCLEOTIDE SEQUENCE</scope>
    <source>
        <strain evidence="1">KCTC 19276</strain>
    </source>
</reference>
<dbReference type="AlphaFoldDB" id="A0A930VL63"/>
<protein>
    <submittedName>
        <fullName evidence="1">Uncharacterized protein</fullName>
    </submittedName>
</protein>
<name>A0A930VL63_9ACTN</name>
<dbReference type="EMBL" id="JADKPO010000003">
    <property type="protein sequence ID" value="MBF4766883.1"/>
    <property type="molecule type" value="Genomic_DNA"/>
</dbReference>
<comment type="caution">
    <text evidence="1">The sequence shown here is derived from an EMBL/GenBank/DDBJ whole genome shotgun (WGS) entry which is preliminary data.</text>
</comment>
<keyword evidence="2" id="KW-1185">Reference proteome</keyword>
<proteinExistence type="predicted"/>
<sequence length="103" mass="11535">MHKQGLEARSGLECRLGLDSLLDTVVVARDHERMLQGRNGVSAVELANLRMTTLDALVAYAEALDSLAWPVPREVLQQIRLRRSLLSMPHVYASVDREAARTR</sequence>
<evidence type="ECO:0000313" key="2">
    <source>
        <dbReference type="Proteomes" id="UP000660668"/>
    </source>
</evidence>
<evidence type="ECO:0000313" key="1">
    <source>
        <dbReference type="EMBL" id="MBF4766883.1"/>
    </source>
</evidence>
<dbReference type="RefSeq" id="WP_194695028.1">
    <property type="nucleotide sequence ID" value="NZ_JADKPO010000003.1"/>
</dbReference>
<dbReference type="Proteomes" id="UP000660668">
    <property type="component" value="Unassembled WGS sequence"/>
</dbReference>